<organism evidence="2 3">
    <name type="scientific">Sterolibacterium denitrificans</name>
    <dbReference type="NCBI Taxonomy" id="157592"/>
    <lineage>
        <taxon>Bacteria</taxon>
        <taxon>Pseudomonadati</taxon>
        <taxon>Pseudomonadota</taxon>
        <taxon>Betaproteobacteria</taxon>
        <taxon>Nitrosomonadales</taxon>
        <taxon>Sterolibacteriaceae</taxon>
        <taxon>Sterolibacterium</taxon>
    </lineage>
</organism>
<evidence type="ECO:0000313" key="2">
    <source>
        <dbReference type="EMBL" id="SMB22602.1"/>
    </source>
</evidence>
<dbReference type="GO" id="GO:0046872">
    <property type="term" value="F:metal ion binding"/>
    <property type="evidence" value="ECO:0007669"/>
    <property type="project" value="InterPro"/>
</dbReference>
<evidence type="ECO:0000313" key="3">
    <source>
        <dbReference type="Proteomes" id="UP000242886"/>
    </source>
</evidence>
<dbReference type="GO" id="GO:0030001">
    <property type="term" value="P:metal ion transport"/>
    <property type="evidence" value="ECO:0007669"/>
    <property type="project" value="InterPro"/>
</dbReference>
<dbReference type="Proteomes" id="UP000242886">
    <property type="component" value="Chromosome SDENCHOL"/>
</dbReference>
<protein>
    <submittedName>
        <fullName evidence="2">Periplasmic solute binding protein</fullName>
    </submittedName>
</protein>
<dbReference type="SUPFAM" id="SSF53807">
    <property type="entry name" value="Helical backbone' metal receptor"/>
    <property type="match status" value="1"/>
</dbReference>
<gene>
    <name evidence="2" type="ORF">SDENCHOL_10639</name>
</gene>
<dbReference type="InterPro" id="IPR050492">
    <property type="entry name" value="Bact_metal-bind_prot9"/>
</dbReference>
<reference evidence="2" key="1">
    <citation type="submission" date="2017-03" db="EMBL/GenBank/DDBJ databases">
        <authorList>
            <consortium name="AG Boll"/>
        </authorList>
    </citation>
    <scope>NUCLEOTIDE SEQUENCE [LARGE SCALE GENOMIC DNA]</scope>
    <source>
        <strain evidence="2">Chol</strain>
    </source>
</reference>
<proteinExistence type="predicted"/>
<evidence type="ECO:0000256" key="1">
    <source>
        <dbReference type="SAM" id="SignalP"/>
    </source>
</evidence>
<feature type="chain" id="PRO_5030998644" evidence="1">
    <location>
        <begin position="26"/>
        <end position="307"/>
    </location>
</feature>
<keyword evidence="1" id="KW-0732">Signal</keyword>
<dbReference type="EMBL" id="LT837803">
    <property type="protein sequence ID" value="SMB22602.1"/>
    <property type="molecule type" value="Genomic_DNA"/>
</dbReference>
<dbReference type="RefSeq" id="WP_154716022.1">
    <property type="nucleotide sequence ID" value="NZ_LT837803.1"/>
</dbReference>
<dbReference type="AlphaFoldDB" id="A0A7Z7MUD7"/>
<accession>A0A7Z7MUD7</accession>
<name>A0A7Z7MUD7_9PROT</name>
<dbReference type="PANTHER" id="PTHR42953">
    <property type="entry name" value="HIGH-AFFINITY ZINC UPTAKE SYSTEM PROTEIN ZNUA-RELATED"/>
    <property type="match status" value="1"/>
</dbReference>
<dbReference type="Gene3D" id="3.40.50.1980">
    <property type="entry name" value="Nitrogenase molybdenum iron protein domain"/>
    <property type="match status" value="2"/>
</dbReference>
<sequence>MNHIRSILAPLLLGGLILFAGPAAAAPDVLNVLACEPEWAALTREIAGERAAVDSATTGMQDPHHIEARPALIARARRADLLICTGAELEAGWLPLLQRESANPAIQPGQRGYFEAARYVALIEKPGALDRSQGDIHAAGNPHLHLDPRNLLRVADALATRLAELDPAGASEYAARHADFAARLSAAIARWERQGAALKDVPVLVQHKSWSYLVDWLGLEVVADLEPKPGIEPSAAHLAQVLARQQARPAKMLLRAGFLSPRAGEWIAARTPLRVVILPFTVGSSARARDLFSLYDDILDRLTEVAR</sequence>
<feature type="signal peptide" evidence="1">
    <location>
        <begin position="1"/>
        <end position="25"/>
    </location>
</feature>
<dbReference type="PANTHER" id="PTHR42953:SF2">
    <property type="entry name" value="ADHESION PROTEIN"/>
    <property type="match status" value="1"/>
</dbReference>
<dbReference type="Pfam" id="PF01297">
    <property type="entry name" value="ZnuA"/>
    <property type="match status" value="1"/>
</dbReference>
<dbReference type="CDD" id="cd01145">
    <property type="entry name" value="TroA_c"/>
    <property type="match status" value="1"/>
</dbReference>
<keyword evidence="3" id="KW-1185">Reference proteome</keyword>
<dbReference type="InterPro" id="IPR006127">
    <property type="entry name" value="ZnuA-like"/>
</dbReference>